<accession>F2PW71</accession>
<dbReference type="Proteomes" id="UP000009169">
    <property type="component" value="Unassembled WGS sequence"/>
</dbReference>
<sequence length="108" mass="12208">MAEFGGVNAHAHADLLRQAMLQNVIRTTENSEERKEERRKTKDDEVERGYGGKEKASTSSCRPALISASRQELRCKTRDRFISAWGEGRDGKTPPSCHPSFSFPMPRQ</sequence>
<reference evidence="3" key="1">
    <citation type="journal article" date="2012" name="MBio">
        <title>Comparative genome analysis of Trichophyton rubrum and related dermatophytes reveals candidate genes involved in infection.</title>
        <authorList>
            <person name="Martinez D.A."/>
            <person name="Oliver B.G."/>
            <person name="Graeser Y."/>
            <person name="Goldberg J.M."/>
            <person name="Li W."/>
            <person name="Martinez-Rossi N.M."/>
            <person name="Monod M."/>
            <person name="Shelest E."/>
            <person name="Barton R.C."/>
            <person name="Birch E."/>
            <person name="Brakhage A.A."/>
            <person name="Chen Z."/>
            <person name="Gurr S.J."/>
            <person name="Heiman D."/>
            <person name="Heitman J."/>
            <person name="Kosti I."/>
            <person name="Rossi A."/>
            <person name="Saif S."/>
            <person name="Samalova M."/>
            <person name="Saunders C.W."/>
            <person name="Shea T."/>
            <person name="Summerbell R.C."/>
            <person name="Xu J."/>
            <person name="Young S."/>
            <person name="Zeng Q."/>
            <person name="Birren B.W."/>
            <person name="Cuomo C.A."/>
            <person name="White T.C."/>
        </authorList>
    </citation>
    <scope>NUCLEOTIDE SEQUENCE [LARGE SCALE GENOMIC DNA]</scope>
    <source>
        <strain evidence="3">ATCC MYA-4606 / CBS 127.97</strain>
    </source>
</reference>
<evidence type="ECO:0000313" key="2">
    <source>
        <dbReference type="EMBL" id="EGE06139.1"/>
    </source>
</evidence>
<keyword evidence="3" id="KW-1185">Reference proteome</keyword>
<name>F2PW71_TRIEC</name>
<dbReference type="VEuPathDB" id="FungiDB:TEQG_05035"/>
<dbReference type="eggNOG" id="ENOG502RQ47">
    <property type="taxonomic scope" value="Eukaryota"/>
</dbReference>
<protein>
    <submittedName>
        <fullName evidence="2">Uncharacterized protein</fullName>
    </submittedName>
</protein>
<feature type="compositionally biased region" description="Basic and acidic residues" evidence="1">
    <location>
        <begin position="29"/>
        <end position="56"/>
    </location>
</feature>
<organism evidence="2 3">
    <name type="scientific">Trichophyton equinum (strain ATCC MYA-4606 / CBS 127.97)</name>
    <name type="common">Horse ringworm fungus</name>
    <dbReference type="NCBI Taxonomy" id="559882"/>
    <lineage>
        <taxon>Eukaryota</taxon>
        <taxon>Fungi</taxon>
        <taxon>Dikarya</taxon>
        <taxon>Ascomycota</taxon>
        <taxon>Pezizomycotina</taxon>
        <taxon>Eurotiomycetes</taxon>
        <taxon>Eurotiomycetidae</taxon>
        <taxon>Onygenales</taxon>
        <taxon>Arthrodermataceae</taxon>
        <taxon>Trichophyton</taxon>
    </lineage>
</organism>
<dbReference type="EMBL" id="DS995745">
    <property type="protein sequence ID" value="EGE06139.1"/>
    <property type="molecule type" value="Genomic_DNA"/>
</dbReference>
<proteinExistence type="predicted"/>
<dbReference type="AlphaFoldDB" id="F2PW71"/>
<evidence type="ECO:0000256" key="1">
    <source>
        <dbReference type="SAM" id="MobiDB-lite"/>
    </source>
</evidence>
<dbReference type="HOGENOM" id="CLU_2198851_0_0_1"/>
<evidence type="ECO:0000313" key="3">
    <source>
        <dbReference type="Proteomes" id="UP000009169"/>
    </source>
</evidence>
<gene>
    <name evidence="2" type="ORF">TEQG_05035</name>
</gene>
<feature type="region of interest" description="Disordered" evidence="1">
    <location>
        <begin position="85"/>
        <end position="108"/>
    </location>
</feature>
<feature type="region of interest" description="Disordered" evidence="1">
    <location>
        <begin position="25"/>
        <end position="64"/>
    </location>
</feature>